<evidence type="ECO:0000259" key="9">
    <source>
        <dbReference type="Pfam" id="PF19283"/>
    </source>
</evidence>
<evidence type="ECO:0000256" key="4">
    <source>
        <dbReference type="ARBA" id="ARBA00011881"/>
    </source>
</evidence>
<dbReference type="GO" id="GO:0004252">
    <property type="term" value="F:serine-type endopeptidase activity"/>
    <property type="evidence" value="ECO:0007669"/>
    <property type="project" value="TreeGrafter"/>
</dbReference>
<comment type="subcellular location">
    <subcellularLocation>
        <location evidence="2">Cytoplasm</location>
    </subcellularLocation>
</comment>
<dbReference type="GO" id="GO:0006508">
    <property type="term" value="P:proteolysis"/>
    <property type="evidence" value="ECO:0007669"/>
    <property type="project" value="InterPro"/>
</dbReference>
<dbReference type="GO" id="GO:0005737">
    <property type="term" value="C:cytoplasm"/>
    <property type="evidence" value="ECO:0007669"/>
    <property type="project" value="UniProtKB-SubCell"/>
</dbReference>
<evidence type="ECO:0000256" key="2">
    <source>
        <dbReference type="ARBA" id="ARBA00004496"/>
    </source>
</evidence>
<sequence>MENLIRCYEALTFPVLSKFRIAERYSRKRFILESEWTFGSPKEEASLRNSRQHFVDENLEAMNSKVSMNAAGIRRICHSPSGAKKAVVREISKAGNSKASHFLEIWSERDGRQDVVFDLTARNLHGPIYDDDRFGGIFFSDDEKHLFYISERRRDEGTSFFSDTDASKAKDAEKKGDADPLAKKGKGSLYIQSWGEQLDDKKESVLVVANIELSTIDVIPEDAFGDKSLCPAEFVVAGPNNLVGVVYDPKPFKLGAQFCINRRNRVYVMSLKFLTDGRIDKDALRVDFIESLNDFAVRNLRLSPDKKHLCFIASKLGGTHYKTSSMYLMNLETKELRTVIPETKRMDEQTKFAGLCGESFVPKRCFARDGDNLCAIFTSMYLHCTHIYAVDLEGSSFGRIRRLTDCSSTPAGHGSWIVHDVDFDTGLLLASWKDSLTPAELYAGYFPSTSSNVDWKRIYSREDRRPALIRDAEIHRLYPIEIPNDSDVSVPGLNALLLLPGGSKTDDFSVPLVCMLHGGPHSNDLDSYSVFAGVLLSLGFAVLRVNYRGSLGCGEDYVQALLGRIGTLDVGDCHHTVLHVLEKYKLLDPKRISLMGGSHGGFLVSHLAGQYPDFYKCVVACNPVTNLPAMLAVTDIPDWVYVESGLEYKQDKGPLSADSYARMMAMSPFAHIDKIRCPVLLQIGDNDLRVPPSQGYSMYYALKARGVEVELRHYADNHALGKADVIHGFCISSLLWIIDHVPK</sequence>
<dbReference type="AlphaFoldDB" id="A0A7R9GBH5"/>
<comment type="similarity">
    <text evidence="3">Belongs to the peptidase S9C family.</text>
</comment>
<evidence type="ECO:0000256" key="3">
    <source>
        <dbReference type="ARBA" id="ARBA00010040"/>
    </source>
</evidence>
<dbReference type="PANTHER" id="PTHR42776:SF4">
    <property type="entry name" value="ACYLAMINO-ACID-RELEASING ENZYME"/>
    <property type="match status" value="1"/>
</dbReference>
<comment type="subunit">
    <text evidence="4">Homotetramer.</text>
</comment>
<dbReference type="SUPFAM" id="SSF53474">
    <property type="entry name" value="alpha/beta-Hydrolases"/>
    <property type="match status" value="1"/>
</dbReference>
<evidence type="ECO:0000256" key="1">
    <source>
        <dbReference type="ARBA" id="ARBA00000721"/>
    </source>
</evidence>
<evidence type="ECO:0000256" key="7">
    <source>
        <dbReference type="ARBA" id="ARBA00022801"/>
    </source>
</evidence>
<dbReference type="GO" id="GO:0008242">
    <property type="term" value="F:omega peptidase activity"/>
    <property type="evidence" value="ECO:0007669"/>
    <property type="project" value="UniProtKB-EC"/>
</dbReference>
<protein>
    <recommendedName>
        <fullName evidence="5">acylaminoacyl-peptidase</fullName>
        <ecNumber evidence="5">3.4.19.1</ecNumber>
    </recommendedName>
</protein>
<dbReference type="PANTHER" id="PTHR42776">
    <property type="entry name" value="SERINE PEPTIDASE S9 FAMILY MEMBER"/>
    <property type="match status" value="1"/>
</dbReference>
<proteinExistence type="inferred from homology"/>
<organism evidence="10">
    <name type="scientific">Notodromas monacha</name>
    <dbReference type="NCBI Taxonomy" id="399045"/>
    <lineage>
        <taxon>Eukaryota</taxon>
        <taxon>Metazoa</taxon>
        <taxon>Ecdysozoa</taxon>
        <taxon>Arthropoda</taxon>
        <taxon>Crustacea</taxon>
        <taxon>Oligostraca</taxon>
        <taxon>Ostracoda</taxon>
        <taxon>Podocopa</taxon>
        <taxon>Podocopida</taxon>
        <taxon>Cypridocopina</taxon>
        <taxon>Cypridoidea</taxon>
        <taxon>Cyprididae</taxon>
        <taxon>Notodromas</taxon>
    </lineage>
</organism>
<dbReference type="Pfam" id="PF19283">
    <property type="entry name" value="APEH_N"/>
    <property type="match status" value="1"/>
</dbReference>
<dbReference type="Pfam" id="PF00326">
    <property type="entry name" value="Peptidase_S9"/>
    <property type="match status" value="1"/>
</dbReference>
<keyword evidence="11" id="KW-1185">Reference proteome</keyword>
<name>A0A7R9GBH5_9CRUS</name>
<evidence type="ECO:0000313" key="10">
    <source>
        <dbReference type="EMBL" id="CAD7276215.1"/>
    </source>
</evidence>
<dbReference type="InterPro" id="IPR045550">
    <property type="entry name" value="AARE_N"/>
</dbReference>
<accession>A0A7R9GBH5</accession>
<dbReference type="InterPro" id="IPR029058">
    <property type="entry name" value="AB_hydrolase_fold"/>
</dbReference>
<feature type="domain" description="Peptidase S9 prolyl oligopeptidase catalytic" evidence="8">
    <location>
        <begin position="534"/>
        <end position="723"/>
    </location>
</feature>
<dbReference type="EC" id="3.4.19.1" evidence="5"/>
<dbReference type="Proteomes" id="UP000678499">
    <property type="component" value="Unassembled WGS sequence"/>
</dbReference>
<dbReference type="EMBL" id="CAJPEX010000578">
    <property type="protein sequence ID" value="CAG0916367.1"/>
    <property type="molecule type" value="Genomic_DNA"/>
</dbReference>
<dbReference type="SUPFAM" id="SSF82171">
    <property type="entry name" value="DPP6 N-terminal domain-like"/>
    <property type="match status" value="1"/>
</dbReference>
<keyword evidence="6" id="KW-0963">Cytoplasm</keyword>
<dbReference type="Gene3D" id="3.40.50.1820">
    <property type="entry name" value="alpha/beta hydrolase"/>
    <property type="match status" value="1"/>
</dbReference>
<evidence type="ECO:0000256" key="5">
    <source>
        <dbReference type="ARBA" id="ARBA00012917"/>
    </source>
</evidence>
<dbReference type="OrthoDB" id="416344at2759"/>
<feature type="domain" description="Acylamino-acid-releasing enzyme N-terminal" evidence="9">
    <location>
        <begin position="60"/>
        <end position="452"/>
    </location>
</feature>
<keyword evidence="7" id="KW-0378">Hydrolase</keyword>
<evidence type="ECO:0000259" key="8">
    <source>
        <dbReference type="Pfam" id="PF00326"/>
    </source>
</evidence>
<evidence type="ECO:0000313" key="11">
    <source>
        <dbReference type="Proteomes" id="UP000678499"/>
    </source>
</evidence>
<gene>
    <name evidence="10" type="ORF">NMOB1V02_LOCUS3987</name>
</gene>
<comment type="catalytic activity">
    <reaction evidence="1">
        <text>Cleavage of an N-acetyl or N-formyl amino acid from the N-terminus of a polypeptide.</text>
        <dbReference type="EC" id="3.4.19.1"/>
    </reaction>
</comment>
<dbReference type="InterPro" id="IPR001375">
    <property type="entry name" value="Peptidase_S9_cat"/>
</dbReference>
<evidence type="ECO:0000256" key="6">
    <source>
        <dbReference type="ARBA" id="ARBA00022490"/>
    </source>
</evidence>
<dbReference type="EMBL" id="OA882615">
    <property type="protein sequence ID" value="CAD7276215.1"/>
    <property type="molecule type" value="Genomic_DNA"/>
</dbReference>
<reference evidence="10" key="1">
    <citation type="submission" date="2020-11" db="EMBL/GenBank/DDBJ databases">
        <authorList>
            <person name="Tran Van P."/>
        </authorList>
    </citation>
    <scope>NUCLEOTIDE SEQUENCE</scope>
</reference>